<organism evidence="2 3">
    <name type="scientific">Symbiodinium natans</name>
    <dbReference type="NCBI Taxonomy" id="878477"/>
    <lineage>
        <taxon>Eukaryota</taxon>
        <taxon>Sar</taxon>
        <taxon>Alveolata</taxon>
        <taxon>Dinophyceae</taxon>
        <taxon>Suessiales</taxon>
        <taxon>Symbiodiniaceae</taxon>
        <taxon>Symbiodinium</taxon>
    </lineage>
</organism>
<feature type="transmembrane region" description="Helical" evidence="1">
    <location>
        <begin position="62"/>
        <end position="82"/>
    </location>
</feature>
<dbReference type="EMBL" id="CAJNDS010000524">
    <property type="protein sequence ID" value="CAE7215015.1"/>
    <property type="molecule type" value="Genomic_DNA"/>
</dbReference>
<proteinExistence type="predicted"/>
<keyword evidence="1" id="KW-1133">Transmembrane helix</keyword>
<feature type="transmembrane region" description="Helical" evidence="1">
    <location>
        <begin position="119"/>
        <end position="141"/>
    </location>
</feature>
<dbReference type="SUPFAM" id="SSF81321">
    <property type="entry name" value="Family A G protein-coupled receptor-like"/>
    <property type="match status" value="1"/>
</dbReference>
<dbReference type="Proteomes" id="UP000604046">
    <property type="component" value="Unassembled WGS sequence"/>
</dbReference>
<keyword evidence="1" id="KW-0812">Transmembrane</keyword>
<evidence type="ECO:0000256" key="1">
    <source>
        <dbReference type="SAM" id="Phobius"/>
    </source>
</evidence>
<keyword evidence="1" id="KW-0472">Membrane</keyword>
<dbReference type="OrthoDB" id="446108at2759"/>
<gene>
    <name evidence="2" type="ORF">SNAT2548_LOCUS7506</name>
</gene>
<sequence length="245" mass="26574">MTIQAVLHWGRANCAAQSSRAAQHELLSGATTGLAALLYLAMACGISQDYEKGSGVGSTQRLFFHLAYVGRAFVPCFLLLNISTLARERRSPAAALLGAWITQVLALYLGQLVQAQKRWIFLLAAVAALLPMGITMCASMGGRLHQSPLMTAYHFLVTWVCLCGAGFCWLFLCCQVFHFLDVQTEVVLGAILDYCLLGVSSIAISCAGPDIQAPLLPSQEEELSLYPGPHSHGFFPNLDFYDDNL</sequence>
<dbReference type="Gene3D" id="1.20.1070.10">
    <property type="entry name" value="Rhodopsin 7-helix transmembrane proteins"/>
    <property type="match status" value="1"/>
</dbReference>
<name>A0A812K1U4_9DINO</name>
<feature type="transmembrane region" description="Helical" evidence="1">
    <location>
        <begin position="186"/>
        <end position="207"/>
    </location>
</feature>
<evidence type="ECO:0000313" key="2">
    <source>
        <dbReference type="EMBL" id="CAE7215015.1"/>
    </source>
</evidence>
<dbReference type="AlphaFoldDB" id="A0A812K1U4"/>
<evidence type="ECO:0000313" key="3">
    <source>
        <dbReference type="Proteomes" id="UP000604046"/>
    </source>
</evidence>
<accession>A0A812K1U4</accession>
<reference evidence="2" key="1">
    <citation type="submission" date="2021-02" db="EMBL/GenBank/DDBJ databases">
        <authorList>
            <person name="Dougan E. K."/>
            <person name="Rhodes N."/>
            <person name="Thang M."/>
            <person name="Chan C."/>
        </authorList>
    </citation>
    <scope>NUCLEOTIDE SEQUENCE</scope>
</reference>
<feature type="transmembrane region" description="Helical" evidence="1">
    <location>
        <begin position="153"/>
        <end position="180"/>
    </location>
</feature>
<keyword evidence="3" id="KW-1185">Reference proteome</keyword>
<comment type="caution">
    <text evidence="2">The sequence shown here is derived from an EMBL/GenBank/DDBJ whole genome shotgun (WGS) entry which is preliminary data.</text>
</comment>
<feature type="transmembrane region" description="Helical" evidence="1">
    <location>
        <begin position="26"/>
        <end position="50"/>
    </location>
</feature>
<protein>
    <submittedName>
        <fullName evidence="2">Uncharacterized protein</fullName>
    </submittedName>
</protein>